<feature type="compositionally biased region" description="Polar residues" evidence="1">
    <location>
        <begin position="234"/>
        <end position="250"/>
    </location>
</feature>
<feature type="compositionally biased region" description="Polar residues" evidence="1">
    <location>
        <begin position="85"/>
        <end position="96"/>
    </location>
</feature>
<accession>A0AAD4ZPN9</accession>
<evidence type="ECO:0000313" key="3">
    <source>
        <dbReference type="Proteomes" id="UP001054821"/>
    </source>
</evidence>
<feature type="region of interest" description="Disordered" evidence="1">
    <location>
        <begin position="228"/>
        <end position="250"/>
    </location>
</feature>
<feature type="region of interest" description="Disordered" evidence="1">
    <location>
        <begin position="85"/>
        <end position="107"/>
    </location>
</feature>
<gene>
    <name evidence="2" type="ORF">L3X38_004785</name>
</gene>
<proteinExistence type="predicted"/>
<sequence>MGRKGQTTASLEVAAIAEAELDAQHELWDSQIQEVQAAVTALAVQQAAVQSNMSDVQKSLAAHQDQNVAFQKSMLEEIRALCNRNSPPVSTQSERIMSTGPPPHSTVLSSSAAVLGSQGAMATTGGIFSTNHTFTAPNHPIFAGAGPSLGFLASNPYIPPTIVLPGASTMGSPSLQPQVPIPQYSQSPLRTTVNHPLVGPHTIHSGSLMSPGPHIPYHSASQMMPISPRPHFPQFSSMKPNEIGSSSFLW</sequence>
<name>A0AAD4ZPN9_PRUDU</name>
<comment type="caution">
    <text evidence="2">The sequence shown here is derived from an EMBL/GenBank/DDBJ whole genome shotgun (WGS) entry which is preliminary data.</text>
</comment>
<keyword evidence="3" id="KW-1185">Reference proteome</keyword>
<evidence type="ECO:0000256" key="1">
    <source>
        <dbReference type="SAM" id="MobiDB-lite"/>
    </source>
</evidence>
<evidence type="ECO:0000313" key="2">
    <source>
        <dbReference type="EMBL" id="KAI5351894.1"/>
    </source>
</evidence>
<dbReference type="Proteomes" id="UP001054821">
    <property type="component" value="Chromosome 1"/>
</dbReference>
<organism evidence="2 3">
    <name type="scientific">Prunus dulcis</name>
    <name type="common">Almond</name>
    <name type="synonym">Amygdalus dulcis</name>
    <dbReference type="NCBI Taxonomy" id="3755"/>
    <lineage>
        <taxon>Eukaryota</taxon>
        <taxon>Viridiplantae</taxon>
        <taxon>Streptophyta</taxon>
        <taxon>Embryophyta</taxon>
        <taxon>Tracheophyta</taxon>
        <taxon>Spermatophyta</taxon>
        <taxon>Magnoliopsida</taxon>
        <taxon>eudicotyledons</taxon>
        <taxon>Gunneridae</taxon>
        <taxon>Pentapetalae</taxon>
        <taxon>rosids</taxon>
        <taxon>fabids</taxon>
        <taxon>Rosales</taxon>
        <taxon>Rosaceae</taxon>
        <taxon>Amygdaloideae</taxon>
        <taxon>Amygdaleae</taxon>
        <taxon>Prunus</taxon>
    </lineage>
</organism>
<reference evidence="2 3" key="1">
    <citation type="journal article" date="2022" name="G3 (Bethesda)">
        <title>Whole-genome sequence and methylome profiling of the almond [Prunus dulcis (Mill.) D.A. Webb] cultivar 'Nonpareil'.</title>
        <authorList>
            <person name="D'Amico-Willman K.M."/>
            <person name="Ouma W.Z."/>
            <person name="Meulia T."/>
            <person name="Sideli G.M."/>
            <person name="Gradziel T.M."/>
            <person name="Fresnedo-Ramirez J."/>
        </authorList>
    </citation>
    <scope>NUCLEOTIDE SEQUENCE [LARGE SCALE GENOMIC DNA]</scope>
    <source>
        <strain evidence="2">Clone GOH B32 T37-40</strain>
    </source>
</reference>
<dbReference type="AlphaFoldDB" id="A0AAD4ZPN9"/>
<protein>
    <submittedName>
        <fullName evidence="2">Uncharacterized protein</fullName>
    </submittedName>
</protein>
<dbReference type="EMBL" id="JAJFAZ020000001">
    <property type="protein sequence ID" value="KAI5351894.1"/>
    <property type="molecule type" value="Genomic_DNA"/>
</dbReference>